<keyword evidence="1" id="KW-0677">Repeat</keyword>
<evidence type="ECO:0008006" key="6">
    <source>
        <dbReference type="Google" id="ProtNLM"/>
    </source>
</evidence>
<dbReference type="SMART" id="SM00248">
    <property type="entry name" value="ANK"/>
    <property type="match status" value="7"/>
</dbReference>
<evidence type="ECO:0000256" key="1">
    <source>
        <dbReference type="ARBA" id="ARBA00022737"/>
    </source>
</evidence>
<dbReference type="Pfam" id="PF12796">
    <property type="entry name" value="Ank_2"/>
    <property type="match status" value="1"/>
</dbReference>
<keyword evidence="5" id="KW-1185">Reference proteome</keyword>
<evidence type="ECO:0000256" key="2">
    <source>
        <dbReference type="ARBA" id="ARBA00023043"/>
    </source>
</evidence>
<dbReference type="PANTHER" id="PTHR24198">
    <property type="entry name" value="ANKYRIN REPEAT AND PROTEIN KINASE DOMAIN-CONTAINING PROTEIN"/>
    <property type="match status" value="1"/>
</dbReference>
<comment type="caution">
    <text evidence="4">The sequence shown here is derived from an EMBL/GenBank/DDBJ whole genome shotgun (WGS) entry which is preliminary data.</text>
</comment>
<feature type="repeat" description="ANK" evidence="3">
    <location>
        <begin position="416"/>
        <end position="441"/>
    </location>
</feature>
<keyword evidence="2 3" id="KW-0040">ANK repeat</keyword>
<dbReference type="InterPro" id="IPR002110">
    <property type="entry name" value="Ankyrin_rpt"/>
</dbReference>
<dbReference type="Gene3D" id="1.25.40.20">
    <property type="entry name" value="Ankyrin repeat-containing domain"/>
    <property type="match status" value="2"/>
</dbReference>
<dbReference type="EMBL" id="JAKWBI020000158">
    <property type="protein sequence ID" value="KAJ2901290.1"/>
    <property type="molecule type" value="Genomic_DNA"/>
</dbReference>
<dbReference type="PROSITE" id="PS50297">
    <property type="entry name" value="ANK_REP_REGION"/>
    <property type="match status" value="2"/>
</dbReference>
<dbReference type="PROSITE" id="PS50088">
    <property type="entry name" value="ANK_REPEAT"/>
    <property type="match status" value="2"/>
</dbReference>
<reference evidence="4" key="1">
    <citation type="submission" date="2022-07" db="EMBL/GenBank/DDBJ databases">
        <title>Draft genome sequence of Zalerion maritima ATCC 34329, a (micro)plastics degrading marine fungus.</title>
        <authorList>
            <person name="Paco A."/>
            <person name="Goncalves M.F.M."/>
            <person name="Rocha-Santos T.A.P."/>
            <person name="Alves A."/>
        </authorList>
    </citation>
    <scope>NUCLEOTIDE SEQUENCE</scope>
    <source>
        <strain evidence="4">ATCC 34329</strain>
    </source>
</reference>
<dbReference type="Proteomes" id="UP001201980">
    <property type="component" value="Unassembled WGS sequence"/>
</dbReference>
<protein>
    <recommendedName>
        <fullName evidence="6">Ankyrin repeat protein</fullName>
    </recommendedName>
</protein>
<dbReference type="SUPFAM" id="SSF48403">
    <property type="entry name" value="Ankyrin repeat"/>
    <property type="match status" value="1"/>
</dbReference>
<evidence type="ECO:0000256" key="3">
    <source>
        <dbReference type="PROSITE-ProRule" id="PRU00023"/>
    </source>
</evidence>
<evidence type="ECO:0000313" key="4">
    <source>
        <dbReference type="EMBL" id="KAJ2901290.1"/>
    </source>
</evidence>
<name>A0AAD5RPG3_9PEZI</name>
<dbReference type="Pfam" id="PF00023">
    <property type="entry name" value="Ank"/>
    <property type="match status" value="1"/>
</dbReference>
<gene>
    <name evidence="4" type="ORF">MKZ38_001999</name>
</gene>
<dbReference type="InterPro" id="IPR036770">
    <property type="entry name" value="Ankyrin_rpt-contain_sf"/>
</dbReference>
<dbReference type="AlphaFoldDB" id="A0AAD5RPG3"/>
<organism evidence="4 5">
    <name type="scientific">Zalerion maritima</name>
    <dbReference type="NCBI Taxonomy" id="339359"/>
    <lineage>
        <taxon>Eukaryota</taxon>
        <taxon>Fungi</taxon>
        <taxon>Dikarya</taxon>
        <taxon>Ascomycota</taxon>
        <taxon>Pezizomycotina</taxon>
        <taxon>Sordariomycetes</taxon>
        <taxon>Lulworthiomycetidae</taxon>
        <taxon>Lulworthiales</taxon>
        <taxon>Lulworthiaceae</taxon>
        <taxon>Zalerion</taxon>
    </lineage>
</organism>
<feature type="repeat" description="ANK" evidence="3">
    <location>
        <begin position="277"/>
        <end position="309"/>
    </location>
</feature>
<evidence type="ECO:0000313" key="5">
    <source>
        <dbReference type="Proteomes" id="UP001201980"/>
    </source>
</evidence>
<accession>A0AAD5RPG3</accession>
<dbReference type="PANTHER" id="PTHR24198:SF165">
    <property type="entry name" value="ANKYRIN REPEAT-CONTAINING PROTEIN-RELATED"/>
    <property type="match status" value="1"/>
</dbReference>
<proteinExistence type="predicted"/>
<sequence length="654" mass="71113">MNGIDIWSVDTITSEVQQIANKLDDHIAKAANQVPELARQLVNRLRRFEKTSDQLEKTHQHCECSLEQVTGFKSKVGRYIALGNNGSPAGDVPCAWDEILSDEHTRMLSTQFHLLKTLVRVLRVATVEEQETELSSPSLKRLLDQSNTDATAIRETSRSANINIASNMGQGSVIDGLIPLSTESYHQTCPVTTNRSAVAGRNSMASGLAAQSASFMLTERVLQKPTLLRRAFISRKKPINTRNALITDLCRASQDNDKGWAEDILSQGVDVDGVDGRSLAPLHYATKAGHLEMVRLLVENGAQINGVARRSSAIMATAIDNNQIRVLRYLLDNGADADALYFDRIEQKCPLQLAIQRHRPEAVSLLMSHNANVNYTGPGSLSILATAVETGQKEMVTLILAKAAVNAAESQTRWGSRLTALHVAAYKGHDDILNQLLLAGACPTSTCNLRKDGKDNVGDLTALHLARGRCAASLIRAGVGVYSKDSKRQLPLSRAAQWGNLEAFGDILAAGGPVNAADNEGNTALHHACRTFASEANEVRTTVLDSLIGIVKGLIRRGASVESQRAGFGILREGCRKVYRLQVKKKESLPGHMEGLAKLVVKRSEKPQGHRSRWKGRRVLGGNRAGHAHATVDVYAKVRVAGERSGANARREVF</sequence>